<dbReference type="InterPro" id="IPR001505">
    <property type="entry name" value="Copper_CuA"/>
</dbReference>
<evidence type="ECO:0000256" key="7">
    <source>
        <dbReference type="SAM" id="SignalP"/>
    </source>
</evidence>
<organism evidence="9 10">
    <name type="scientific">Candidatus Saganbacteria bacterium CG08_land_8_20_14_0_20_45_16</name>
    <dbReference type="NCBI Taxonomy" id="2014293"/>
    <lineage>
        <taxon>Bacteria</taxon>
        <taxon>Bacillati</taxon>
        <taxon>Saganbacteria</taxon>
    </lineage>
</organism>
<feature type="signal peptide" evidence="7">
    <location>
        <begin position="1"/>
        <end position="19"/>
    </location>
</feature>
<dbReference type="AlphaFoldDB" id="A0A2H0XYU0"/>
<keyword evidence="2" id="KW-0479">Metal-binding</keyword>
<dbReference type="GO" id="GO:0004129">
    <property type="term" value="F:cytochrome-c oxidase activity"/>
    <property type="evidence" value="ECO:0007669"/>
    <property type="project" value="UniProtKB-EC"/>
</dbReference>
<evidence type="ECO:0000313" key="10">
    <source>
        <dbReference type="Proteomes" id="UP000231343"/>
    </source>
</evidence>
<evidence type="ECO:0000256" key="4">
    <source>
        <dbReference type="ARBA" id="ARBA00024688"/>
    </source>
</evidence>
<feature type="domain" description="Cytochrome oxidase subunit II copper A binding" evidence="8">
    <location>
        <begin position="62"/>
        <end position="154"/>
    </location>
</feature>
<dbReference type="PANTHER" id="PTHR42838">
    <property type="entry name" value="CYTOCHROME C OXIDASE SUBUNIT II"/>
    <property type="match status" value="1"/>
</dbReference>
<keyword evidence="7" id="KW-0732">Signal</keyword>
<dbReference type="InterPro" id="IPR028096">
    <property type="entry name" value="EfeO_Cupredoxin"/>
</dbReference>
<evidence type="ECO:0000259" key="8">
    <source>
        <dbReference type="PROSITE" id="PS50857"/>
    </source>
</evidence>
<dbReference type="InterPro" id="IPR002429">
    <property type="entry name" value="CcO_II-like_C"/>
</dbReference>
<comment type="catalytic activity">
    <reaction evidence="6">
        <text>4 Fe(II)-[cytochrome c] + O2 + 8 H(+)(in) = 4 Fe(III)-[cytochrome c] + 2 H2O + 4 H(+)(out)</text>
        <dbReference type="Rhea" id="RHEA:11436"/>
        <dbReference type="Rhea" id="RHEA-COMP:10350"/>
        <dbReference type="Rhea" id="RHEA-COMP:14399"/>
        <dbReference type="ChEBI" id="CHEBI:15377"/>
        <dbReference type="ChEBI" id="CHEBI:15378"/>
        <dbReference type="ChEBI" id="CHEBI:15379"/>
        <dbReference type="ChEBI" id="CHEBI:29033"/>
        <dbReference type="ChEBI" id="CHEBI:29034"/>
        <dbReference type="EC" id="7.1.1.9"/>
    </reaction>
</comment>
<dbReference type="SUPFAM" id="SSF49503">
    <property type="entry name" value="Cupredoxins"/>
    <property type="match status" value="1"/>
</dbReference>
<accession>A0A2H0XYU0</accession>
<dbReference type="EMBL" id="PEYM01000062">
    <property type="protein sequence ID" value="PIS30146.1"/>
    <property type="molecule type" value="Genomic_DNA"/>
</dbReference>
<evidence type="ECO:0000256" key="5">
    <source>
        <dbReference type="ARBA" id="ARBA00031399"/>
    </source>
</evidence>
<name>A0A2H0XYU0_UNCSA</name>
<dbReference type="Proteomes" id="UP000231343">
    <property type="component" value="Unassembled WGS sequence"/>
</dbReference>
<evidence type="ECO:0000256" key="2">
    <source>
        <dbReference type="ARBA" id="ARBA00022723"/>
    </source>
</evidence>
<dbReference type="PANTHER" id="PTHR42838:SF2">
    <property type="entry name" value="NITROUS-OXIDE REDUCTASE"/>
    <property type="match status" value="1"/>
</dbReference>
<dbReference type="GO" id="GO:0016020">
    <property type="term" value="C:membrane"/>
    <property type="evidence" value="ECO:0007669"/>
    <property type="project" value="InterPro"/>
</dbReference>
<reference evidence="9 10" key="1">
    <citation type="submission" date="2017-09" db="EMBL/GenBank/DDBJ databases">
        <title>Depth-based differentiation of microbial function through sediment-hosted aquifers and enrichment of novel symbionts in the deep terrestrial subsurface.</title>
        <authorList>
            <person name="Probst A.J."/>
            <person name="Ladd B."/>
            <person name="Jarett J.K."/>
            <person name="Geller-Mcgrath D.E."/>
            <person name="Sieber C.M."/>
            <person name="Emerson J.B."/>
            <person name="Anantharaman K."/>
            <person name="Thomas B.C."/>
            <person name="Malmstrom R."/>
            <person name="Stieglmeier M."/>
            <person name="Klingl A."/>
            <person name="Woyke T."/>
            <person name="Ryan C.M."/>
            <person name="Banfield J.F."/>
        </authorList>
    </citation>
    <scope>NUCLEOTIDE SEQUENCE [LARGE SCALE GENOMIC DNA]</scope>
    <source>
        <strain evidence="9">CG08_land_8_20_14_0_20_45_16</strain>
    </source>
</reference>
<dbReference type="InterPro" id="IPR051403">
    <property type="entry name" value="NosZ/Cyto_c_oxidase_sub2"/>
</dbReference>
<comment type="subcellular location">
    <subcellularLocation>
        <location evidence="1">Cell envelope</location>
    </subcellularLocation>
</comment>
<evidence type="ECO:0000313" key="9">
    <source>
        <dbReference type="EMBL" id="PIS30146.1"/>
    </source>
</evidence>
<comment type="caution">
    <text evidence="9">The sequence shown here is derived from an EMBL/GenBank/DDBJ whole genome shotgun (WGS) entry which is preliminary data.</text>
</comment>
<dbReference type="PROSITE" id="PS00078">
    <property type="entry name" value="COX2"/>
    <property type="match status" value="1"/>
</dbReference>
<dbReference type="GO" id="GO:0005507">
    <property type="term" value="F:copper ion binding"/>
    <property type="evidence" value="ECO:0007669"/>
    <property type="project" value="InterPro"/>
</dbReference>
<evidence type="ECO:0000256" key="3">
    <source>
        <dbReference type="ARBA" id="ARBA00023008"/>
    </source>
</evidence>
<feature type="chain" id="PRO_5013749120" description="Cytochrome aa3 subunit 2" evidence="7">
    <location>
        <begin position="20"/>
        <end position="154"/>
    </location>
</feature>
<gene>
    <name evidence="9" type="ORF">COT42_03665</name>
</gene>
<proteinExistence type="predicted"/>
<comment type="function">
    <text evidence="4">Subunits I and II form the functional core of the enzyme complex. Electrons originating in cytochrome c are transferred via heme a and Cu(A) to the binuclear center formed by heme a3 and Cu(B).</text>
</comment>
<dbReference type="Gene3D" id="2.60.40.420">
    <property type="entry name" value="Cupredoxins - blue copper proteins"/>
    <property type="match status" value="1"/>
</dbReference>
<dbReference type="PROSITE" id="PS50857">
    <property type="entry name" value="COX2_CUA"/>
    <property type="match status" value="1"/>
</dbReference>
<keyword evidence="3" id="KW-0186">Copper</keyword>
<dbReference type="GO" id="GO:0030313">
    <property type="term" value="C:cell envelope"/>
    <property type="evidence" value="ECO:0007669"/>
    <property type="project" value="UniProtKB-SubCell"/>
</dbReference>
<protein>
    <recommendedName>
        <fullName evidence="5">Cytochrome aa3 subunit 2</fullName>
    </recommendedName>
</protein>
<sequence length="154" mass="17723">MRYLLSFLLVFGLVLTAVADENDHMMMDKNVIMDRETMIKGLGMIKKGQPFVYSLDSYHLFGRAKEFNLTAYQFDFFPKEIKVKKGDRVRLFVASTDVKHGIFIKEYNINVAVEKESVKVIEFVADKPGEFEILCSVFCGLGHRNMKAKLIVQK</sequence>
<evidence type="ECO:0000256" key="6">
    <source>
        <dbReference type="ARBA" id="ARBA00047816"/>
    </source>
</evidence>
<dbReference type="Pfam" id="PF13473">
    <property type="entry name" value="Cupredoxin_1"/>
    <property type="match status" value="1"/>
</dbReference>
<evidence type="ECO:0000256" key="1">
    <source>
        <dbReference type="ARBA" id="ARBA00004196"/>
    </source>
</evidence>
<dbReference type="InterPro" id="IPR008972">
    <property type="entry name" value="Cupredoxin"/>
</dbReference>